<evidence type="ECO:0000259" key="2">
    <source>
        <dbReference type="SMART" id="SM00256"/>
    </source>
</evidence>
<evidence type="ECO:0000313" key="4">
    <source>
        <dbReference type="Proteomes" id="UP000198287"/>
    </source>
</evidence>
<organism evidence="3 4">
    <name type="scientific">Folsomia candida</name>
    <name type="common">Springtail</name>
    <dbReference type="NCBI Taxonomy" id="158441"/>
    <lineage>
        <taxon>Eukaryota</taxon>
        <taxon>Metazoa</taxon>
        <taxon>Ecdysozoa</taxon>
        <taxon>Arthropoda</taxon>
        <taxon>Hexapoda</taxon>
        <taxon>Collembola</taxon>
        <taxon>Entomobryomorpha</taxon>
        <taxon>Isotomoidea</taxon>
        <taxon>Isotomidae</taxon>
        <taxon>Proisotominae</taxon>
        <taxon>Folsomia</taxon>
    </lineage>
</organism>
<dbReference type="Pfam" id="PF00646">
    <property type="entry name" value="F-box"/>
    <property type="match status" value="1"/>
</dbReference>
<accession>A0A226EK28</accession>
<proteinExistence type="predicted"/>
<dbReference type="PANTHER" id="PTHR13318">
    <property type="entry name" value="PARTNER OF PAIRED, ISOFORM B-RELATED"/>
    <property type="match status" value="1"/>
</dbReference>
<dbReference type="GO" id="GO:0031146">
    <property type="term" value="P:SCF-dependent proteasomal ubiquitin-dependent protein catabolic process"/>
    <property type="evidence" value="ECO:0007669"/>
    <property type="project" value="TreeGrafter"/>
</dbReference>
<dbReference type="EMBL" id="LNIX01000003">
    <property type="protein sequence ID" value="OXA57101.1"/>
    <property type="molecule type" value="Genomic_DNA"/>
</dbReference>
<dbReference type="InterPro" id="IPR036047">
    <property type="entry name" value="F-box-like_dom_sf"/>
</dbReference>
<comment type="caution">
    <text evidence="3">The sequence shown here is derived from an EMBL/GenBank/DDBJ whole genome shotgun (WGS) entry which is preliminary data.</text>
</comment>
<feature type="region of interest" description="Disordered" evidence="1">
    <location>
        <begin position="1"/>
        <end position="46"/>
    </location>
</feature>
<reference evidence="3 4" key="1">
    <citation type="submission" date="2015-12" db="EMBL/GenBank/DDBJ databases">
        <title>The genome of Folsomia candida.</title>
        <authorList>
            <person name="Faddeeva A."/>
            <person name="Derks M.F."/>
            <person name="Anvar Y."/>
            <person name="Smit S."/>
            <person name="Van Straalen N."/>
            <person name="Roelofs D."/>
        </authorList>
    </citation>
    <scope>NUCLEOTIDE SEQUENCE [LARGE SCALE GENOMIC DNA]</scope>
    <source>
        <strain evidence="3 4">VU population</strain>
        <tissue evidence="3">Whole body</tissue>
    </source>
</reference>
<dbReference type="AlphaFoldDB" id="A0A226EK28"/>
<dbReference type="InterPro" id="IPR032675">
    <property type="entry name" value="LRR_dom_sf"/>
</dbReference>
<feature type="compositionally biased region" description="Basic residues" evidence="1">
    <location>
        <begin position="1"/>
        <end position="19"/>
    </location>
</feature>
<evidence type="ECO:0000256" key="1">
    <source>
        <dbReference type="SAM" id="MobiDB-lite"/>
    </source>
</evidence>
<protein>
    <recommendedName>
        <fullName evidence="2">F-box domain-containing protein</fullName>
    </recommendedName>
</protein>
<name>A0A226EK28_FOLCA</name>
<dbReference type="PANTHER" id="PTHR13318:SF95">
    <property type="entry name" value="F-BOX PROTEIN YLR352W"/>
    <property type="match status" value="1"/>
</dbReference>
<dbReference type="SMART" id="SM00256">
    <property type="entry name" value="FBOX"/>
    <property type="match status" value="1"/>
</dbReference>
<gene>
    <name evidence="3" type="ORF">Fcan01_07068</name>
</gene>
<evidence type="ECO:0000313" key="3">
    <source>
        <dbReference type="EMBL" id="OXA57101.1"/>
    </source>
</evidence>
<keyword evidence="4" id="KW-1185">Reference proteome</keyword>
<dbReference type="SUPFAM" id="SSF52047">
    <property type="entry name" value="RNI-like"/>
    <property type="match status" value="1"/>
</dbReference>
<dbReference type="GO" id="GO:0019005">
    <property type="term" value="C:SCF ubiquitin ligase complex"/>
    <property type="evidence" value="ECO:0007669"/>
    <property type="project" value="TreeGrafter"/>
</dbReference>
<dbReference type="CDD" id="cd09917">
    <property type="entry name" value="F-box_SF"/>
    <property type="match status" value="1"/>
</dbReference>
<feature type="domain" description="F-box" evidence="2">
    <location>
        <begin position="54"/>
        <end position="93"/>
    </location>
</feature>
<dbReference type="Proteomes" id="UP000198287">
    <property type="component" value="Unassembled WGS sequence"/>
</dbReference>
<dbReference type="OMA" id="FQDICHI"/>
<dbReference type="InterPro" id="IPR001810">
    <property type="entry name" value="F-box_dom"/>
</dbReference>
<dbReference type="Gene3D" id="3.80.10.10">
    <property type="entry name" value="Ribonuclease Inhibitor"/>
    <property type="match status" value="2"/>
</dbReference>
<sequence>MGKRRRRSGGKCRKSKRPKLPSLNEEVVSPYRNTGPSTSSGGGYYQPPTTPFELPHIFREILNYLPVKDWATCRQVCKDWCGACSNVRLNKKIKMVISNGEKLRSLVGEAMDCAPNDIPNIYEDVELPIHVSIDDIPMRSFLTKFGHRIKRLVVPAGWSMEGLQNILFQQCVNLEELLLKGVIPRGRRLVPPIEGSEQESKTLPNLKKIVLEIVNAHSELPLNVMHVVPPGLISNAVNPSAHLFMIDLLGVAPNLEWVQCPNRRDMKDNPSIAATLSELHGCRVLDIETSFNRVNHFLAQKLFSGSHDSNPKLSRLDLYLRLNTRGMDKLAAKGYPVESVDLHVRNVDKRGLQDLLPKLGKTLKRLRLTVDTKFQFDFNCRFLSKLETLHLGDYGQDLLFIGDIPQLKYLILDGFNSNLFLKTKIPIFTYSKIESLTLINLSWVDQYTNVLKKLSTSLPRLSKLSVDNVTDTVLQKIYDCLPHLKELSINCTRVSNTGISGFTHVDTEKILAAGYEMRKYHEYEEIRRLPFIADLKNLRSLTIKGQLSLLLFRIPVGITATTLQSLWILHGICLMPNLNSLCIHDATLSSIEVKQLVRTMNLCRLECVNCRIDTATLVWVKKKRRTMAFDFINRSKP</sequence>
<dbReference type="SUPFAM" id="SSF81383">
    <property type="entry name" value="F-box domain"/>
    <property type="match status" value="1"/>
</dbReference>